<proteinExistence type="predicted"/>
<dbReference type="EMBL" id="BSKO01000001">
    <property type="protein sequence ID" value="GLO68110.1"/>
    <property type="molecule type" value="Genomic_DNA"/>
</dbReference>
<evidence type="ECO:0000313" key="1">
    <source>
        <dbReference type="EMBL" id="GLO68110.1"/>
    </source>
</evidence>
<protein>
    <submittedName>
        <fullName evidence="1">Uncharacterized protein</fullName>
    </submittedName>
</protein>
<accession>A0ABQ5TRV0</accession>
<sequence>MQNSWYRYYVWPLYTSSHCCFFYFIMKCGEGGGNESIDLIPINVIVSESDQFHQFEF</sequence>
<name>A0ABQ5TRV0_9BACI</name>
<reference evidence="1 2" key="1">
    <citation type="submission" date="2023-02" db="EMBL/GenBank/DDBJ databases">
        <title>Oceanobacillus kimchii IFOP_LL358 isolated form Alexandrium catenella lab strain.</title>
        <authorList>
            <person name="Gajardo G."/>
            <person name="Ueki S."/>
            <person name="Maruyama F."/>
        </authorList>
    </citation>
    <scope>NUCLEOTIDE SEQUENCE [LARGE SCALE GENOMIC DNA]</scope>
    <source>
        <strain evidence="1 2">IFOP_LL358</strain>
    </source>
</reference>
<keyword evidence="2" id="KW-1185">Reference proteome</keyword>
<comment type="caution">
    <text evidence="1">The sequence shown here is derived from an EMBL/GenBank/DDBJ whole genome shotgun (WGS) entry which is preliminary data.</text>
</comment>
<organism evidence="1 2">
    <name type="scientific">Oceanobacillus kimchii</name>
    <dbReference type="NCBI Taxonomy" id="746691"/>
    <lineage>
        <taxon>Bacteria</taxon>
        <taxon>Bacillati</taxon>
        <taxon>Bacillota</taxon>
        <taxon>Bacilli</taxon>
        <taxon>Bacillales</taxon>
        <taxon>Bacillaceae</taxon>
        <taxon>Oceanobacillus</taxon>
    </lineage>
</organism>
<evidence type="ECO:0000313" key="2">
    <source>
        <dbReference type="Proteomes" id="UP001275436"/>
    </source>
</evidence>
<dbReference type="Proteomes" id="UP001275436">
    <property type="component" value="Unassembled WGS sequence"/>
</dbReference>
<gene>
    <name evidence="1" type="ORF">MACH08_38940</name>
</gene>